<dbReference type="EC" id="1.1.1.34" evidence="2"/>
<evidence type="ECO:0000313" key="5">
    <source>
        <dbReference type="EMBL" id="OIO12910.1"/>
    </source>
</evidence>
<dbReference type="AlphaFoldDB" id="A0A1J4TR08"/>
<comment type="similarity">
    <text evidence="1">Belongs to the HMG-CoA reductase family.</text>
</comment>
<dbReference type="GO" id="GO:0004420">
    <property type="term" value="F:hydroxymethylglutaryl-CoA reductase (NADPH) activity"/>
    <property type="evidence" value="ECO:0007669"/>
    <property type="project" value="UniProtKB-EC"/>
</dbReference>
<dbReference type="Gene3D" id="3.90.770.10">
    <property type="entry name" value="3-hydroxy-3-methylglutaryl-coenzyme A Reductase, Chain A, domain 2"/>
    <property type="match status" value="1"/>
</dbReference>
<gene>
    <name evidence="5" type="ORF">AUJ73_04755</name>
</gene>
<comment type="caution">
    <text evidence="5">The sequence shown here is derived from an EMBL/GenBank/DDBJ whole genome shotgun (WGS) entry which is preliminary data.</text>
</comment>
<dbReference type="STRING" id="1805209.AUJ73_04755"/>
<dbReference type="InterPro" id="IPR023076">
    <property type="entry name" value="HMG_CoA_Rdtase_CS"/>
</dbReference>
<evidence type="ECO:0000256" key="4">
    <source>
        <dbReference type="ARBA" id="ARBA00023002"/>
    </source>
</evidence>
<dbReference type="SUPFAM" id="SSF55035">
    <property type="entry name" value="NAD-binding domain of HMG-CoA reductase"/>
    <property type="match status" value="1"/>
</dbReference>
<dbReference type="PROSITE" id="PS00318">
    <property type="entry name" value="HMG_COA_REDUCTASE_2"/>
    <property type="match status" value="1"/>
</dbReference>
<dbReference type="EMBL" id="MNUY01000075">
    <property type="protein sequence ID" value="OIO12910.1"/>
    <property type="molecule type" value="Genomic_DNA"/>
</dbReference>
<dbReference type="PRINTS" id="PR00071">
    <property type="entry name" value="HMGCOARDTASE"/>
</dbReference>
<accession>A0A1J4TR08</accession>
<dbReference type="GO" id="GO:0008299">
    <property type="term" value="P:isoprenoid biosynthetic process"/>
    <property type="evidence" value="ECO:0007669"/>
    <property type="project" value="InterPro"/>
</dbReference>
<reference evidence="5 6" key="1">
    <citation type="journal article" date="2016" name="Environ. Microbiol.">
        <title>Genomic resolution of a cold subsurface aquifer community provides metabolic insights for novel microbes adapted to high CO concentrations.</title>
        <authorList>
            <person name="Probst A.J."/>
            <person name="Castelle C.J."/>
            <person name="Singh A."/>
            <person name="Brown C.T."/>
            <person name="Anantharaman K."/>
            <person name="Sharon I."/>
            <person name="Hug L.A."/>
            <person name="Burstein D."/>
            <person name="Emerson J.B."/>
            <person name="Thomas B.C."/>
            <person name="Banfield J.F."/>
        </authorList>
    </citation>
    <scope>NUCLEOTIDE SEQUENCE [LARGE SCALE GENOMIC DNA]</scope>
    <source>
        <strain evidence="5">CG1_02_37_22</strain>
    </source>
</reference>
<protein>
    <recommendedName>
        <fullName evidence="2">hydroxymethylglutaryl-CoA reductase (NADPH)</fullName>
        <ecNumber evidence="2">1.1.1.34</ecNumber>
    </recommendedName>
</protein>
<dbReference type="Proteomes" id="UP000183120">
    <property type="component" value="Unassembled WGS sequence"/>
</dbReference>
<dbReference type="GO" id="GO:0016126">
    <property type="term" value="P:sterol biosynthetic process"/>
    <property type="evidence" value="ECO:0007669"/>
    <property type="project" value="TreeGrafter"/>
</dbReference>
<dbReference type="PANTHER" id="PTHR10572:SF24">
    <property type="entry name" value="3-HYDROXY-3-METHYLGLUTARYL-COENZYME A REDUCTASE"/>
    <property type="match status" value="1"/>
</dbReference>
<keyword evidence="3" id="KW-0521">NADP</keyword>
<dbReference type="GO" id="GO:0015936">
    <property type="term" value="P:coenzyme A metabolic process"/>
    <property type="evidence" value="ECO:0007669"/>
    <property type="project" value="InterPro"/>
</dbReference>
<dbReference type="InterPro" id="IPR009029">
    <property type="entry name" value="HMG_CoA_Rdtase_sub-bd_dom_sf"/>
</dbReference>
<dbReference type="InterPro" id="IPR009023">
    <property type="entry name" value="HMG_CoA_Rdtase_NAD(P)-bd_sf"/>
</dbReference>
<dbReference type="CDD" id="cd00643">
    <property type="entry name" value="HMG-CoA_reductase_classI"/>
    <property type="match status" value="1"/>
</dbReference>
<dbReference type="PROSITE" id="PS50065">
    <property type="entry name" value="HMG_COA_REDUCTASE_4"/>
    <property type="match status" value="1"/>
</dbReference>
<dbReference type="Pfam" id="PF00368">
    <property type="entry name" value="HMG-CoA_red"/>
    <property type="match status" value="1"/>
</dbReference>
<evidence type="ECO:0000256" key="1">
    <source>
        <dbReference type="ARBA" id="ARBA00007661"/>
    </source>
</evidence>
<proteinExistence type="inferred from homology"/>
<dbReference type="InterPro" id="IPR023074">
    <property type="entry name" value="HMG_CoA_Rdtase_cat_sf"/>
</dbReference>
<organism evidence="5 6">
    <name type="scientific">Candidatus Gottesmanbacteria bacterium CG1_02_37_22</name>
    <dbReference type="NCBI Taxonomy" id="1805209"/>
    <lineage>
        <taxon>Bacteria</taxon>
        <taxon>Candidatus Gottesmaniibacteriota</taxon>
    </lineage>
</organism>
<dbReference type="Gene3D" id="3.30.70.420">
    <property type="entry name" value="Hydroxymethylglutaryl-CoA reductase, class I/II, NAD/NADP-binding domain"/>
    <property type="match status" value="1"/>
</dbReference>
<sequence>MSLRNIKNITDRRNFIKKEKRIVFKAITCYPKEMEQAQTKNCENMIGAIQVPVGVAGPLLIKGNSAKGKYFIPLSTTEGALVASVNRGCKAITNSGGVVVKNEYVGMTRGSVFAVSDLSQGFEFKKWLESYPADFSEICQTTSRHLKILKIDSKVVGRNVFVRFYFDTLDAMGMNMVTLAVQKIIGFIEKHTDTKCISIAGNYDVDKKPSWQNFILGRGRQVWAEAVISDKEMKDTLKTTPDKIHKVCLNKCMLGSILSGSMGFNAHFANIIAAVFLACGQDMAHVVEGSLGITSTEIIDKKLYISIYLPDLPVGTVGGGTYLPSQKEMLQLLGIFGGKGGENATAFAEIIGACVLAGELSLLSSLAEGSLARAHMSLARGGS</sequence>
<evidence type="ECO:0000313" key="6">
    <source>
        <dbReference type="Proteomes" id="UP000183120"/>
    </source>
</evidence>
<name>A0A1J4TR08_9BACT</name>
<evidence type="ECO:0000256" key="3">
    <source>
        <dbReference type="ARBA" id="ARBA00022857"/>
    </source>
</evidence>
<keyword evidence="4" id="KW-0560">Oxidoreductase</keyword>
<dbReference type="InterPro" id="IPR004554">
    <property type="entry name" value="HMG_CoA_Rdtase_eu_arc"/>
</dbReference>
<dbReference type="PANTHER" id="PTHR10572">
    <property type="entry name" value="3-HYDROXY-3-METHYLGLUTARYL-COENZYME A REDUCTASE"/>
    <property type="match status" value="1"/>
</dbReference>
<dbReference type="SUPFAM" id="SSF56542">
    <property type="entry name" value="Substrate-binding domain of HMG-CoA reductase"/>
    <property type="match status" value="1"/>
</dbReference>
<evidence type="ECO:0000256" key="2">
    <source>
        <dbReference type="ARBA" id="ARBA00012999"/>
    </source>
</evidence>
<dbReference type="InterPro" id="IPR002202">
    <property type="entry name" value="HMG_CoA_Rdtase"/>
</dbReference>